<keyword evidence="3 4" id="KW-0663">Pyridoxal phosphate</keyword>
<feature type="modified residue" description="N6-(pyridoxal phosphate)lysine" evidence="3">
    <location>
        <position position="244"/>
    </location>
</feature>
<evidence type="ECO:0000256" key="1">
    <source>
        <dbReference type="ARBA" id="ARBA00022576"/>
    </source>
</evidence>
<dbReference type="EMBL" id="JAHVAH010000001">
    <property type="protein sequence ID" value="MBW0144798.1"/>
    <property type="molecule type" value="Genomic_DNA"/>
</dbReference>
<dbReference type="Proteomes" id="UP000698028">
    <property type="component" value="Unassembled WGS sequence"/>
</dbReference>
<evidence type="ECO:0000256" key="4">
    <source>
        <dbReference type="RuleBase" id="RU003560"/>
    </source>
</evidence>
<dbReference type="InterPro" id="IPR049704">
    <property type="entry name" value="Aminotrans_3_PPA_site"/>
</dbReference>
<dbReference type="NCBIfam" id="NF002325">
    <property type="entry name" value="PRK01278.1"/>
    <property type="match status" value="1"/>
</dbReference>
<comment type="catalytic activity">
    <reaction evidence="3">
        <text>N(2)-acetyl-L-ornithine + 2-oxoglutarate = N-acetyl-L-glutamate 5-semialdehyde + L-glutamate</text>
        <dbReference type="Rhea" id="RHEA:18049"/>
        <dbReference type="ChEBI" id="CHEBI:16810"/>
        <dbReference type="ChEBI" id="CHEBI:29123"/>
        <dbReference type="ChEBI" id="CHEBI:29985"/>
        <dbReference type="ChEBI" id="CHEBI:57805"/>
        <dbReference type="EC" id="2.6.1.11"/>
    </reaction>
</comment>
<keyword evidence="3" id="KW-0055">Arginine biosynthesis</keyword>
<feature type="binding site" evidence="3">
    <location>
        <position position="273"/>
    </location>
    <ligand>
        <name>pyridoxal 5'-phosphate</name>
        <dbReference type="ChEBI" id="CHEBI:597326"/>
    </ligand>
</feature>
<proteinExistence type="inferred from homology"/>
<comment type="subcellular location">
    <subcellularLocation>
        <location evidence="3">Cytoplasm</location>
    </subcellularLocation>
</comment>
<dbReference type="PANTHER" id="PTHR11986">
    <property type="entry name" value="AMINOTRANSFERASE CLASS III"/>
    <property type="match status" value="1"/>
</dbReference>
<evidence type="ECO:0000256" key="2">
    <source>
        <dbReference type="ARBA" id="ARBA00022679"/>
    </source>
</evidence>
<comment type="caution">
    <text evidence="5">The sequence shown here is derived from an EMBL/GenBank/DDBJ whole genome shotgun (WGS) entry which is preliminary data.</text>
</comment>
<accession>A0ABS6V5H6</accession>
<organism evidence="5 6">
    <name type="scientific">Sphingomicrobium clamense</name>
    <dbReference type="NCBI Taxonomy" id="2851013"/>
    <lineage>
        <taxon>Bacteria</taxon>
        <taxon>Pseudomonadati</taxon>
        <taxon>Pseudomonadota</taxon>
        <taxon>Alphaproteobacteria</taxon>
        <taxon>Sphingomonadales</taxon>
        <taxon>Sphingomonadaceae</taxon>
        <taxon>Sphingomicrobium</taxon>
    </lineage>
</organism>
<keyword evidence="3" id="KW-0028">Amino-acid biosynthesis</keyword>
<protein>
    <recommendedName>
        <fullName evidence="3">Acetylornithine aminotransferase</fullName>
        <shortName evidence="3">ACOAT</shortName>
        <ecNumber evidence="3">2.6.1.11</ecNumber>
    </recommendedName>
</protein>
<comment type="cofactor">
    <cofactor evidence="3">
        <name>pyridoxal 5'-phosphate</name>
        <dbReference type="ChEBI" id="CHEBI:597326"/>
    </cofactor>
    <text evidence="3">Binds 1 pyridoxal phosphate per subunit.</text>
</comment>
<evidence type="ECO:0000313" key="6">
    <source>
        <dbReference type="Proteomes" id="UP000698028"/>
    </source>
</evidence>
<dbReference type="NCBIfam" id="TIGR00707">
    <property type="entry name" value="argD"/>
    <property type="match status" value="1"/>
</dbReference>
<dbReference type="Pfam" id="PF00202">
    <property type="entry name" value="Aminotran_3"/>
    <property type="match status" value="1"/>
</dbReference>
<keyword evidence="3" id="KW-0963">Cytoplasm</keyword>
<dbReference type="InterPro" id="IPR050103">
    <property type="entry name" value="Class-III_PLP-dep_AT"/>
</dbReference>
<feature type="binding site" evidence="3">
    <location>
        <position position="130"/>
    </location>
    <ligand>
        <name>pyridoxal 5'-phosphate</name>
        <dbReference type="ChEBI" id="CHEBI:597326"/>
    </ligand>
</feature>
<keyword evidence="1 3" id="KW-0032">Aminotransferase</keyword>
<keyword evidence="6" id="KW-1185">Reference proteome</keyword>
<dbReference type="PANTHER" id="PTHR11986:SF113">
    <property type="entry name" value="SUCCINYLORNITHINE TRANSAMINASE"/>
    <property type="match status" value="1"/>
</dbReference>
<comment type="subunit">
    <text evidence="3">Homodimer.</text>
</comment>
<evidence type="ECO:0000256" key="3">
    <source>
        <dbReference type="HAMAP-Rule" id="MF_01107"/>
    </source>
</evidence>
<name>A0ABS6V5H6_9SPHN</name>
<keyword evidence="2 3" id="KW-0808">Transferase</keyword>
<feature type="binding site" evidence="3">
    <location>
        <begin position="215"/>
        <end position="218"/>
    </location>
    <ligand>
        <name>pyridoxal 5'-phosphate</name>
        <dbReference type="ChEBI" id="CHEBI:597326"/>
    </ligand>
</feature>
<feature type="binding site" evidence="3">
    <location>
        <position position="133"/>
    </location>
    <ligand>
        <name>N(2)-acetyl-L-ornithine</name>
        <dbReference type="ChEBI" id="CHEBI:57805"/>
    </ligand>
</feature>
<dbReference type="InterPro" id="IPR004636">
    <property type="entry name" value="AcOrn/SuccOrn_fam"/>
</dbReference>
<evidence type="ECO:0000313" key="5">
    <source>
        <dbReference type="EMBL" id="MBW0144798.1"/>
    </source>
</evidence>
<dbReference type="EC" id="2.6.1.11" evidence="3"/>
<feature type="binding site" evidence="3">
    <location>
        <begin position="97"/>
        <end position="98"/>
    </location>
    <ligand>
        <name>pyridoxal 5'-phosphate</name>
        <dbReference type="ChEBI" id="CHEBI:597326"/>
    </ligand>
</feature>
<dbReference type="PIRSF" id="PIRSF000521">
    <property type="entry name" value="Transaminase_4ab_Lys_Orn"/>
    <property type="match status" value="1"/>
</dbReference>
<sequence>MSITPLMPVYPRCDTRPVEGDGVYLIGESGKRYLDFASGIAVNLLGHSHEGLIKAVQDQAAKLMHVSNLYGSPQGESLAQRLVDNSFADTVFFTNSGAEAVECAIKAARRYHHVAGNPHKTDIITFNNAFHGRTMATISAANSAKMHDGFTPLLPGFKYCDFDDLEGAKALIDENTAGFLVEPVQGEGGIRPASKEFLQGLRQLADEHDLMLVLDEVQCGMARTGTLFAYEQYGIEPDILASAKGIGGGFPLGACLATEKGAQGMVIGTHGSTYGGNPLAMAAGEAVLDAVLAPGFLDHVNEMGERLRGALQQMIGNHPDMFESVRGMGLMLGVKMKPEFESRPFVNWMREGAGLLAVAAADNVMRVLPPLIITEEHIHEFVSKLSAAADEYKAQAND</sequence>
<dbReference type="PROSITE" id="PS00600">
    <property type="entry name" value="AA_TRANSFER_CLASS_3"/>
    <property type="match status" value="1"/>
</dbReference>
<comment type="miscellaneous">
    <text evidence="3">May also have succinyldiaminopimelate aminotransferase activity, thus carrying out the corresponding step in lysine biosynthesis.</text>
</comment>
<dbReference type="InterPro" id="IPR005814">
    <property type="entry name" value="Aminotrans_3"/>
</dbReference>
<dbReference type="HAMAP" id="MF_01107">
    <property type="entry name" value="ArgD_aminotrans_3"/>
    <property type="match status" value="1"/>
</dbReference>
<dbReference type="CDD" id="cd00610">
    <property type="entry name" value="OAT_like"/>
    <property type="match status" value="1"/>
</dbReference>
<comment type="pathway">
    <text evidence="3">Amino-acid biosynthesis; L-arginine biosynthesis; N(2)-acetyl-L-ornithine from L-glutamate: step 4/4.</text>
</comment>
<dbReference type="RefSeq" id="WP_218632758.1">
    <property type="nucleotide sequence ID" value="NZ_JAHVAH010000001.1"/>
</dbReference>
<comment type="similarity">
    <text evidence="3">Belongs to the class-III pyridoxal-phosphate-dependent aminotransferase family. ArgD subfamily.</text>
</comment>
<dbReference type="GO" id="GO:0008483">
    <property type="term" value="F:transaminase activity"/>
    <property type="evidence" value="ECO:0007669"/>
    <property type="project" value="UniProtKB-KW"/>
</dbReference>
<gene>
    <name evidence="3" type="primary">argD</name>
    <name evidence="5" type="ORF">KTQ36_05750</name>
</gene>
<reference evidence="5 6" key="1">
    <citation type="submission" date="2021-07" db="EMBL/GenBank/DDBJ databases">
        <title>The draft genome sequence of Sphingomicrobium sp. B8.</title>
        <authorList>
            <person name="Mu L."/>
        </authorList>
    </citation>
    <scope>NUCLEOTIDE SEQUENCE [LARGE SCALE GENOMIC DNA]</scope>
    <source>
        <strain evidence="5 6">B8</strain>
    </source>
</reference>
<feature type="binding site" evidence="3">
    <location>
        <position position="272"/>
    </location>
    <ligand>
        <name>N(2)-acetyl-L-ornithine</name>
        <dbReference type="ChEBI" id="CHEBI:57805"/>
    </ligand>
</feature>